<name>A0A330L255_9BACT</name>
<organism evidence="1 2">
    <name type="scientific">Nitrospira lenta</name>
    <dbReference type="NCBI Taxonomy" id="1436998"/>
    <lineage>
        <taxon>Bacteria</taxon>
        <taxon>Pseudomonadati</taxon>
        <taxon>Nitrospirota</taxon>
        <taxon>Nitrospiria</taxon>
        <taxon>Nitrospirales</taxon>
        <taxon>Nitrospiraceae</taxon>
        <taxon>Nitrospira</taxon>
    </lineage>
</organism>
<evidence type="ECO:0000313" key="1">
    <source>
        <dbReference type="EMBL" id="SPP62922.1"/>
    </source>
</evidence>
<dbReference type="EMBL" id="OUNR01000001">
    <property type="protein sequence ID" value="SPP62922.1"/>
    <property type="molecule type" value="Genomic_DNA"/>
</dbReference>
<dbReference type="RefSeq" id="WP_121987542.1">
    <property type="nucleotide sequence ID" value="NZ_OUNR01000001.1"/>
</dbReference>
<dbReference type="Proteomes" id="UP000248168">
    <property type="component" value="Unassembled WGS sequence"/>
</dbReference>
<proteinExistence type="predicted"/>
<reference evidence="2" key="1">
    <citation type="submission" date="2018-04" db="EMBL/GenBank/DDBJ databases">
        <authorList>
            <person name="Lucker S."/>
            <person name="Sakoula D."/>
        </authorList>
    </citation>
    <scope>NUCLEOTIDE SEQUENCE [LARGE SCALE GENOMIC DNA]</scope>
</reference>
<sequence>MLKFLGTLILIAASFGAGYYVGQRPVGTLQHTVTDLQESITKLSRNVLDTTQGIERDLRRRQGLVDAKSRVVQAKANLFDRNFGDAAKELGEAVTVLELATKGAKADPTLDAVRELASALREVRLEVAMGKSMPMKRLDEIQLRLDKELSR</sequence>
<evidence type="ECO:0000313" key="2">
    <source>
        <dbReference type="Proteomes" id="UP000248168"/>
    </source>
</evidence>
<dbReference type="OrthoDB" id="9796251at2"/>
<gene>
    <name evidence="1" type="ORF">NITLEN_10008</name>
</gene>
<accession>A0A330L255</accession>
<keyword evidence="2" id="KW-1185">Reference proteome</keyword>
<dbReference type="InParanoid" id="A0A330L255"/>
<protein>
    <submittedName>
        <fullName evidence="1">Uncharacterized protein</fullName>
    </submittedName>
</protein>
<dbReference type="AlphaFoldDB" id="A0A330L255"/>